<evidence type="ECO:0000313" key="3">
    <source>
        <dbReference type="Proteomes" id="UP000287651"/>
    </source>
</evidence>
<accession>A0A426XUH1</accession>
<evidence type="ECO:0000256" key="1">
    <source>
        <dbReference type="SAM" id="MobiDB-lite"/>
    </source>
</evidence>
<gene>
    <name evidence="2" type="ORF">B296_00051213</name>
</gene>
<comment type="caution">
    <text evidence="2">The sequence shown here is derived from an EMBL/GenBank/DDBJ whole genome shotgun (WGS) entry which is preliminary data.</text>
</comment>
<name>A0A426XUH1_ENSVE</name>
<organism evidence="2 3">
    <name type="scientific">Ensete ventricosum</name>
    <name type="common">Abyssinian banana</name>
    <name type="synonym">Musa ensete</name>
    <dbReference type="NCBI Taxonomy" id="4639"/>
    <lineage>
        <taxon>Eukaryota</taxon>
        <taxon>Viridiplantae</taxon>
        <taxon>Streptophyta</taxon>
        <taxon>Embryophyta</taxon>
        <taxon>Tracheophyta</taxon>
        <taxon>Spermatophyta</taxon>
        <taxon>Magnoliopsida</taxon>
        <taxon>Liliopsida</taxon>
        <taxon>Zingiberales</taxon>
        <taxon>Musaceae</taxon>
        <taxon>Ensete</taxon>
    </lineage>
</organism>
<dbReference type="EMBL" id="AMZH03017480">
    <property type="protein sequence ID" value="RRT42941.1"/>
    <property type="molecule type" value="Genomic_DNA"/>
</dbReference>
<evidence type="ECO:0000313" key="2">
    <source>
        <dbReference type="EMBL" id="RRT42941.1"/>
    </source>
</evidence>
<dbReference type="Proteomes" id="UP000287651">
    <property type="component" value="Unassembled WGS sequence"/>
</dbReference>
<proteinExistence type="predicted"/>
<reference evidence="2 3" key="1">
    <citation type="journal article" date="2014" name="Agronomy (Basel)">
        <title>A Draft Genome Sequence for Ensete ventricosum, the Drought-Tolerant Tree Against Hunger.</title>
        <authorList>
            <person name="Harrison J."/>
            <person name="Moore K.A."/>
            <person name="Paszkiewicz K."/>
            <person name="Jones T."/>
            <person name="Grant M."/>
            <person name="Ambacheew D."/>
            <person name="Muzemil S."/>
            <person name="Studholme D.J."/>
        </authorList>
    </citation>
    <scope>NUCLEOTIDE SEQUENCE [LARGE SCALE GENOMIC DNA]</scope>
</reference>
<protein>
    <submittedName>
        <fullName evidence="2">Uncharacterized protein</fullName>
    </submittedName>
</protein>
<dbReference type="AlphaFoldDB" id="A0A426XUH1"/>
<feature type="compositionally biased region" description="Basic and acidic residues" evidence="1">
    <location>
        <begin position="23"/>
        <end position="39"/>
    </location>
</feature>
<sequence length="128" mass="14294">MTASIRKLTALKAARAQQGITEGRFRRQDHTPNSHLLDPEISKKTFWPGHGHRVGPHVFFVPPCIPYDSRKKMETLNSFWDDASSSSCSASWTGMQSVREDEHCLFLGMHFAFSAIKFSGVLGSLTPS</sequence>
<feature type="region of interest" description="Disordered" evidence="1">
    <location>
        <begin position="19"/>
        <end position="39"/>
    </location>
</feature>